<evidence type="ECO:0008006" key="4">
    <source>
        <dbReference type="Google" id="ProtNLM"/>
    </source>
</evidence>
<dbReference type="AlphaFoldDB" id="A0A239ENV1"/>
<dbReference type="OrthoDB" id="713689at2"/>
<feature type="signal peptide" evidence="1">
    <location>
        <begin position="1"/>
        <end position="21"/>
    </location>
</feature>
<evidence type="ECO:0000313" key="3">
    <source>
        <dbReference type="Proteomes" id="UP000198480"/>
    </source>
</evidence>
<evidence type="ECO:0000256" key="1">
    <source>
        <dbReference type="SAM" id="SignalP"/>
    </source>
</evidence>
<keyword evidence="1" id="KW-0732">Signal</keyword>
<name>A0A239ENV1_9BACT</name>
<gene>
    <name evidence="2" type="ORF">SAMN06295967_11014</name>
</gene>
<evidence type="ECO:0000313" key="2">
    <source>
        <dbReference type="EMBL" id="SNS45544.1"/>
    </source>
</evidence>
<feature type="chain" id="PRO_5012398979" description="Type 1 periplasmic binding fold superfamily protein" evidence="1">
    <location>
        <begin position="22"/>
        <end position="203"/>
    </location>
</feature>
<dbReference type="RefSeq" id="WP_089240903.1">
    <property type="nucleotide sequence ID" value="NZ_FZOK01000010.1"/>
</dbReference>
<reference evidence="3" key="1">
    <citation type="submission" date="2017-06" db="EMBL/GenBank/DDBJ databases">
        <authorList>
            <person name="Varghese N."/>
            <person name="Submissions S."/>
        </authorList>
    </citation>
    <scope>NUCLEOTIDE SEQUENCE [LARGE SCALE GENOMIC DNA]</scope>
    <source>
        <strain evidence="3">5C</strain>
    </source>
</reference>
<dbReference type="Proteomes" id="UP000198480">
    <property type="component" value="Unassembled WGS sequence"/>
</dbReference>
<protein>
    <recommendedName>
        <fullName evidence="4">Type 1 periplasmic binding fold superfamily protein</fullName>
    </recommendedName>
</protein>
<accession>A0A239ENV1</accession>
<sequence>MKTIDMLRNLLLIAIIAFLVACSSDDPEIESEEEVITDVTLTFTEVDESGAALSTSFDVLASDPEGLELGSSPTIGSITLEAGKRYLLEIELYNSIEDEDITEEILEEDDEHQFYFLGSAFVGTPVLTYVYDDEDGDGNPIGLRGFLTVAESPAVNNAQFRLVLRHDLNKGFPGANNPNFENFVNAGGETDLDIIFPLIITGN</sequence>
<proteinExistence type="predicted"/>
<keyword evidence="3" id="KW-1185">Reference proteome</keyword>
<dbReference type="EMBL" id="FZOK01000010">
    <property type="protein sequence ID" value="SNS45544.1"/>
    <property type="molecule type" value="Genomic_DNA"/>
</dbReference>
<dbReference type="PROSITE" id="PS51257">
    <property type="entry name" value="PROKAR_LIPOPROTEIN"/>
    <property type="match status" value="1"/>
</dbReference>
<organism evidence="2 3">
    <name type="scientific">Belliella buryatensis</name>
    <dbReference type="NCBI Taxonomy" id="1500549"/>
    <lineage>
        <taxon>Bacteria</taxon>
        <taxon>Pseudomonadati</taxon>
        <taxon>Bacteroidota</taxon>
        <taxon>Cytophagia</taxon>
        <taxon>Cytophagales</taxon>
        <taxon>Cyclobacteriaceae</taxon>
        <taxon>Belliella</taxon>
    </lineage>
</organism>